<dbReference type="Pfam" id="PF22461">
    <property type="entry name" value="SLBB_2"/>
    <property type="match status" value="1"/>
</dbReference>
<evidence type="ECO:0000256" key="13">
    <source>
        <dbReference type="ARBA" id="ARBA00023237"/>
    </source>
</evidence>
<reference evidence="18 19" key="1">
    <citation type="submission" date="2020-10" db="EMBL/GenBank/DDBJ databases">
        <title>The genome of sulfurovum sp.</title>
        <authorList>
            <person name="Xie S."/>
            <person name="Shao Z."/>
            <person name="Jiang L."/>
        </authorList>
    </citation>
    <scope>NUCLEOTIDE SEQUENCE [LARGE SCALE GENOMIC DNA]</scope>
    <source>
        <strain evidence="18 19">ST-419</strain>
    </source>
</reference>
<dbReference type="Gene3D" id="3.10.560.10">
    <property type="entry name" value="Outer membrane lipoprotein wza domain like"/>
    <property type="match status" value="2"/>
</dbReference>
<keyword evidence="8" id="KW-0625">Polysaccharide transport</keyword>
<dbReference type="Pfam" id="PF02563">
    <property type="entry name" value="Poly_export"/>
    <property type="match status" value="1"/>
</dbReference>
<dbReference type="InterPro" id="IPR049712">
    <property type="entry name" value="Poly_export"/>
</dbReference>
<evidence type="ECO:0000313" key="18">
    <source>
        <dbReference type="EMBL" id="QOR61952.1"/>
    </source>
</evidence>
<evidence type="ECO:0000256" key="5">
    <source>
        <dbReference type="ARBA" id="ARBA00022597"/>
    </source>
</evidence>
<proteinExistence type="inferred from homology"/>
<evidence type="ECO:0000256" key="2">
    <source>
        <dbReference type="ARBA" id="ARBA00009450"/>
    </source>
</evidence>
<keyword evidence="14" id="KW-0449">Lipoprotein</keyword>
<dbReference type="KEGG" id="sinu:IMZ28_00210"/>
<evidence type="ECO:0000259" key="16">
    <source>
        <dbReference type="Pfam" id="PF10531"/>
    </source>
</evidence>
<accession>A0A7M1S4E4</accession>
<dbReference type="GO" id="GO:0006811">
    <property type="term" value="P:monoatomic ion transport"/>
    <property type="evidence" value="ECO:0007669"/>
    <property type="project" value="UniProtKB-KW"/>
</dbReference>
<evidence type="ECO:0000256" key="9">
    <source>
        <dbReference type="ARBA" id="ARBA00023065"/>
    </source>
</evidence>
<organism evidence="18 19">
    <name type="scientific">Sulfurovum indicum</name>
    <dbReference type="NCBI Taxonomy" id="2779528"/>
    <lineage>
        <taxon>Bacteria</taxon>
        <taxon>Pseudomonadati</taxon>
        <taxon>Campylobacterota</taxon>
        <taxon>Epsilonproteobacteria</taxon>
        <taxon>Campylobacterales</taxon>
        <taxon>Sulfurovaceae</taxon>
        <taxon>Sulfurovum</taxon>
    </lineage>
</organism>
<evidence type="ECO:0000313" key="19">
    <source>
        <dbReference type="Proteomes" id="UP000595074"/>
    </source>
</evidence>
<keyword evidence="9" id="KW-0406">Ion transport</keyword>
<evidence type="ECO:0000256" key="8">
    <source>
        <dbReference type="ARBA" id="ARBA00023047"/>
    </source>
</evidence>
<dbReference type="RefSeq" id="WP_197548656.1">
    <property type="nucleotide sequence ID" value="NZ_CP063164.1"/>
</dbReference>
<feature type="domain" description="SLBB" evidence="17">
    <location>
        <begin position="195"/>
        <end position="272"/>
    </location>
</feature>
<sequence length="309" mass="34712">MRKSKNKKEIERELKKLQANNVTPYRIGSGDRFDISIYGEPELTIKNGVVKPDGTLTAPMVGDVKVSGLSINHAMKKISQKMQQYMKKPIVSLIPSQFRAQTYTILGKINKPGNYMLHENSRVLDTIAEAGGLSIGVFRDNTIELADLEHAFIRRGDKVLPVNFIELVRKGNPLHNIPLKDKDYIYIPSALNTEIYLLGELKTSGYYGYKENMTLSQAIVYTGGYKDTANINKIAVIRGYLNDPTVYLVDLEKVLEGKAADFRLKPYDIVFVPKSTFGDWNTLLDMLTPSLQVLTSGYISYQLFSGESN</sequence>
<gene>
    <name evidence="18" type="ORF">IMZ28_00210</name>
</gene>
<dbReference type="GO" id="GO:0015288">
    <property type="term" value="F:porin activity"/>
    <property type="evidence" value="ECO:0007669"/>
    <property type="project" value="UniProtKB-KW"/>
</dbReference>
<evidence type="ECO:0000256" key="3">
    <source>
        <dbReference type="ARBA" id="ARBA00022448"/>
    </source>
</evidence>
<keyword evidence="13" id="KW-0998">Cell outer membrane</keyword>
<evidence type="ECO:0000256" key="12">
    <source>
        <dbReference type="ARBA" id="ARBA00023139"/>
    </source>
</evidence>
<name>A0A7M1S4E4_9BACT</name>
<keyword evidence="12" id="KW-0564">Palmitate</keyword>
<evidence type="ECO:0000256" key="1">
    <source>
        <dbReference type="ARBA" id="ARBA00004571"/>
    </source>
</evidence>
<dbReference type="AlphaFoldDB" id="A0A7M1S4E4"/>
<dbReference type="GO" id="GO:0009279">
    <property type="term" value="C:cell outer membrane"/>
    <property type="evidence" value="ECO:0007669"/>
    <property type="project" value="UniProtKB-SubCell"/>
</dbReference>
<dbReference type="InterPro" id="IPR054765">
    <property type="entry name" value="SLBB_dom"/>
</dbReference>
<evidence type="ECO:0000256" key="11">
    <source>
        <dbReference type="ARBA" id="ARBA00023136"/>
    </source>
</evidence>
<feature type="domain" description="Polysaccharide export protein N-terminal" evidence="15">
    <location>
        <begin position="21"/>
        <end position="93"/>
    </location>
</feature>
<evidence type="ECO:0000256" key="14">
    <source>
        <dbReference type="ARBA" id="ARBA00023288"/>
    </source>
</evidence>
<keyword evidence="6" id="KW-0812">Transmembrane</keyword>
<feature type="domain" description="Soluble ligand binding" evidence="16">
    <location>
        <begin position="103"/>
        <end position="135"/>
    </location>
</feature>
<protein>
    <submittedName>
        <fullName evidence="18">Polysaccharide biosynthesis/export family protein</fullName>
    </submittedName>
</protein>
<keyword evidence="10" id="KW-0626">Porin</keyword>
<dbReference type="EMBL" id="CP063164">
    <property type="protein sequence ID" value="QOR61952.1"/>
    <property type="molecule type" value="Genomic_DNA"/>
</dbReference>
<evidence type="ECO:0000259" key="17">
    <source>
        <dbReference type="Pfam" id="PF22461"/>
    </source>
</evidence>
<evidence type="ECO:0000256" key="7">
    <source>
        <dbReference type="ARBA" id="ARBA00022729"/>
    </source>
</evidence>
<evidence type="ECO:0000259" key="15">
    <source>
        <dbReference type="Pfam" id="PF02563"/>
    </source>
</evidence>
<keyword evidence="3" id="KW-0813">Transport</keyword>
<dbReference type="PANTHER" id="PTHR33619">
    <property type="entry name" value="POLYSACCHARIDE EXPORT PROTEIN GFCE-RELATED"/>
    <property type="match status" value="1"/>
</dbReference>
<dbReference type="Proteomes" id="UP000595074">
    <property type="component" value="Chromosome"/>
</dbReference>
<keyword evidence="19" id="KW-1185">Reference proteome</keyword>
<keyword evidence="7" id="KW-0732">Signal</keyword>
<evidence type="ECO:0000256" key="6">
    <source>
        <dbReference type="ARBA" id="ARBA00022692"/>
    </source>
</evidence>
<evidence type="ECO:0000256" key="4">
    <source>
        <dbReference type="ARBA" id="ARBA00022452"/>
    </source>
</evidence>
<comment type="subcellular location">
    <subcellularLocation>
        <location evidence="1">Cell outer membrane</location>
        <topology evidence="1">Multi-pass membrane protein</topology>
    </subcellularLocation>
</comment>
<dbReference type="PANTHER" id="PTHR33619:SF3">
    <property type="entry name" value="POLYSACCHARIDE EXPORT PROTEIN GFCE-RELATED"/>
    <property type="match status" value="1"/>
</dbReference>
<keyword evidence="11" id="KW-0472">Membrane</keyword>
<comment type="similarity">
    <text evidence="2">Belongs to the BexD/CtrA/VexA family.</text>
</comment>
<dbReference type="InterPro" id="IPR003715">
    <property type="entry name" value="Poly_export_N"/>
</dbReference>
<keyword evidence="4" id="KW-1134">Transmembrane beta strand</keyword>
<dbReference type="Pfam" id="PF10531">
    <property type="entry name" value="SLBB"/>
    <property type="match status" value="1"/>
</dbReference>
<dbReference type="Gene3D" id="3.30.1950.10">
    <property type="entry name" value="wza like domain"/>
    <property type="match status" value="1"/>
</dbReference>
<dbReference type="GO" id="GO:0015159">
    <property type="term" value="F:polysaccharide transmembrane transporter activity"/>
    <property type="evidence" value="ECO:0007669"/>
    <property type="project" value="InterPro"/>
</dbReference>
<keyword evidence="5" id="KW-0762">Sugar transport</keyword>
<evidence type="ECO:0000256" key="10">
    <source>
        <dbReference type="ARBA" id="ARBA00023114"/>
    </source>
</evidence>
<dbReference type="InterPro" id="IPR019554">
    <property type="entry name" value="Soluble_ligand-bd"/>
</dbReference>
<dbReference type="GO" id="GO:0046930">
    <property type="term" value="C:pore complex"/>
    <property type="evidence" value="ECO:0007669"/>
    <property type="project" value="UniProtKB-KW"/>
</dbReference>